<name>A0AAD9PUI6_ACRCE</name>
<dbReference type="Proteomes" id="UP001249851">
    <property type="component" value="Unassembled WGS sequence"/>
</dbReference>
<reference evidence="2" key="1">
    <citation type="journal article" date="2023" name="G3 (Bethesda)">
        <title>Whole genome assembly and annotation of the endangered Caribbean coral Acropora cervicornis.</title>
        <authorList>
            <person name="Selwyn J.D."/>
            <person name="Vollmer S.V."/>
        </authorList>
    </citation>
    <scope>NUCLEOTIDE SEQUENCE</scope>
    <source>
        <strain evidence="2">K2</strain>
    </source>
</reference>
<protein>
    <submittedName>
        <fullName evidence="2">Uncharacterized protein</fullName>
    </submittedName>
</protein>
<evidence type="ECO:0000313" key="2">
    <source>
        <dbReference type="EMBL" id="KAK2549323.1"/>
    </source>
</evidence>
<organism evidence="2 3">
    <name type="scientific">Acropora cervicornis</name>
    <name type="common">Staghorn coral</name>
    <dbReference type="NCBI Taxonomy" id="6130"/>
    <lineage>
        <taxon>Eukaryota</taxon>
        <taxon>Metazoa</taxon>
        <taxon>Cnidaria</taxon>
        <taxon>Anthozoa</taxon>
        <taxon>Hexacorallia</taxon>
        <taxon>Scleractinia</taxon>
        <taxon>Astrocoeniina</taxon>
        <taxon>Acroporidae</taxon>
        <taxon>Acropora</taxon>
    </lineage>
</organism>
<reference evidence="2" key="2">
    <citation type="journal article" date="2023" name="Science">
        <title>Genomic signatures of disease resistance in endangered staghorn corals.</title>
        <authorList>
            <person name="Vollmer S.V."/>
            <person name="Selwyn J.D."/>
            <person name="Despard B.A."/>
            <person name="Roesel C.L."/>
        </authorList>
    </citation>
    <scope>NUCLEOTIDE SEQUENCE</scope>
    <source>
        <strain evidence="2">K2</strain>
    </source>
</reference>
<gene>
    <name evidence="2" type="ORF">P5673_030146</name>
</gene>
<feature type="region of interest" description="Disordered" evidence="1">
    <location>
        <begin position="1"/>
        <end position="21"/>
    </location>
</feature>
<dbReference type="EMBL" id="JARQWQ010000127">
    <property type="protein sequence ID" value="KAK2549323.1"/>
    <property type="molecule type" value="Genomic_DNA"/>
</dbReference>
<keyword evidence="3" id="KW-1185">Reference proteome</keyword>
<evidence type="ECO:0000256" key="1">
    <source>
        <dbReference type="SAM" id="MobiDB-lite"/>
    </source>
</evidence>
<evidence type="ECO:0000313" key="3">
    <source>
        <dbReference type="Proteomes" id="UP001249851"/>
    </source>
</evidence>
<comment type="caution">
    <text evidence="2">The sequence shown here is derived from an EMBL/GenBank/DDBJ whole genome shotgun (WGS) entry which is preliminary data.</text>
</comment>
<accession>A0AAD9PUI6</accession>
<feature type="compositionally biased region" description="Polar residues" evidence="1">
    <location>
        <begin position="1"/>
        <end position="14"/>
    </location>
</feature>
<dbReference type="AlphaFoldDB" id="A0AAD9PUI6"/>
<sequence>MDLSGLGQQSSHEQSWCDENGAGPTIKHIDHHYRRPVDSQAMRDLIIASSLEGAKYLVQLNQNSPDATRVHQAVLMESGEESASIVDYFSDVELCVIGDAAEGYRSAYLPMHRIAVGGFMRHPLRETSYVKPFESGATLGVKDLQREIMLFSDVNGNFAIVGPFTQTTPLPPVIVPVYPEENDMILVKGDDGEIWHAQMADGADFLNGDDLEAILEVDKEMEEEFINEDENVIKRFCVRNAVRNTRLEVVMKDIKPPNIVNVQTVKCLFDSAVLNEFVNNTVLKLKENKAHPEILRQELSSYRFESPDEDRYQQSISGSIVVSQYNIMLLEAELEPVDQISKSVLYSIINLYVRVHSFSLAKDIITCRKINIKKSKDKSLYKEISRNCNEQEQANGRQD</sequence>
<proteinExistence type="predicted"/>